<feature type="chain" id="PRO_5038797730" description="Copper amine oxidase-like protein" evidence="1">
    <location>
        <begin position="25"/>
        <end position="187"/>
    </location>
</feature>
<sequence>MTKYRRYLVRGLGVLLAAMFLMRAAGQEARLTSDEIQALRAVYPLYTNDPPHALVGNMPFRVAVALDAGTFAEVEIINARRTPSVYGYDAIVHWHIRGPRLPERVELFSIEYGWEPPLKPGMRIIAVLLESNAKRLAGQYPIVWHLAYYVTDDGYVLSTRDDDFSAAMNGRRAGRLVDEIRRIPPKP</sequence>
<keyword evidence="1" id="KW-0732">Signal</keyword>
<evidence type="ECO:0008006" key="4">
    <source>
        <dbReference type="Google" id="ProtNLM"/>
    </source>
</evidence>
<dbReference type="AlphaFoldDB" id="A0A5S5BWS8"/>
<protein>
    <recommendedName>
        <fullName evidence="4">Copper amine oxidase-like protein</fullName>
    </recommendedName>
</protein>
<evidence type="ECO:0000313" key="2">
    <source>
        <dbReference type="EMBL" id="TYP70642.1"/>
    </source>
</evidence>
<dbReference type="RefSeq" id="WP_148932201.1">
    <property type="nucleotide sequence ID" value="NZ_VNHS01000011.1"/>
</dbReference>
<accession>A0A5S5BWS8</accession>
<evidence type="ECO:0000313" key="3">
    <source>
        <dbReference type="Proteomes" id="UP000323257"/>
    </source>
</evidence>
<reference evidence="2 3" key="1">
    <citation type="submission" date="2019-07" db="EMBL/GenBank/DDBJ databases">
        <title>Genomic Encyclopedia of Type Strains, Phase III (KMG-III): the genomes of soil and plant-associated and newly described type strains.</title>
        <authorList>
            <person name="Whitman W."/>
        </authorList>
    </citation>
    <scope>NUCLEOTIDE SEQUENCE [LARGE SCALE GENOMIC DNA]</scope>
    <source>
        <strain evidence="2 3">BL24</strain>
    </source>
</reference>
<proteinExistence type="predicted"/>
<gene>
    <name evidence="2" type="ORF">BCM02_111148</name>
</gene>
<organism evidence="2 3">
    <name type="scientific">Paenibacillus methanolicus</name>
    <dbReference type="NCBI Taxonomy" id="582686"/>
    <lineage>
        <taxon>Bacteria</taxon>
        <taxon>Bacillati</taxon>
        <taxon>Bacillota</taxon>
        <taxon>Bacilli</taxon>
        <taxon>Bacillales</taxon>
        <taxon>Paenibacillaceae</taxon>
        <taxon>Paenibacillus</taxon>
    </lineage>
</organism>
<comment type="caution">
    <text evidence="2">The sequence shown here is derived from an EMBL/GenBank/DDBJ whole genome shotgun (WGS) entry which is preliminary data.</text>
</comment>
<feature type="signal peptide" evidence="1">
    <location>
        <begin position="1"/>
        <end position="24"/>
    </location>
</feature>
<keyword evidence="3" id="KW-1185">Reference proteome</keyword>
<dbReference type="Proteomes" id="UP000323257">
    <property type="component" value="Unassembled WGS sequence"/>
</dbReference>
<dbReference type="EMBL" id="VNHS01000011">
    <property type="protein sequence ID" value="TYP70642.1"/>
    <property type="molecule type" value="Genomic_DNA"/>
</dbReference>
<name>A0A5S5BWS8_9BACL</name>
<evidence type="ECO:0000256" key="1">
    <source>
        <dbReference type="SAM" id="SignalP"/>
    </source>
</evidence>
<dbReference type="OrthoDB" id="2628475at2"/>